<keyword evidence="4" id="KW-0547">Nucleotide-binding</keyword>
<proteinExistence type="inferred from homology"/>
<dbReference type="EC" id="3.6.1.5" evidence="7"/>
<feature type="transmembrane region" description="Helical" evidence="6">
    <location>
        <begin position="97"/>
        <end position="119"/>
    </location>
</feature>
<dbReference type="GO" id="GO:0045134">
    <property type="term" value="F:UDP phosphatase activity"/>
    <property type="evidence" value="ECO:0007669"/>
    <property type="project" value="TreeGrafter"/>
</dbReference>
<dbReference type="GO" id="GO:0004382">
    <property type="term" value="F:GDP phosphatase activity"/>
    <property type="evidence" value="ECO:0007669"/>
    <property type="project" value="TreeGrafter"/>
</dbReference>
<dbReference type="PANTHER" id="PTHR11782">
    <property type="entry name" value="ADENOSINE/GUANOSINE DIPHOSPHATASE"/>
    <property type="match status" value="1"/>
</dbReference>
<dbReference type="OrthoDB" id="6372431at2759"/>
<evidence type="ECO:0000256" key="2">
    <source>
        <dbReference type="ARBA" id="ARBA00022801"/>
    </source>
</evidence>
<keyword evidence="4" id="KW-0067">ATP-binding</keyword>
<dbReference type="PANTHER" id="PTHR11782:SF83">
    <property type="entry name" value="GUANOSINE-DIPHOSPHATASE"/>
    <property type="match status" value="1"/>
</dbReference>
<dbReference type="Gene3D" id="3.30.420.40">
    <property type="match status" value="1"/>
</dbReference>
<feature type="transmembrane region" description="Helical" evidence="6">
    <location>
        <begin position="572"/>
        <end position="594"/>
    </location>
</feature>
<dbReference type="EMBL" id="CACVKT020002230">
    <property type="protein sequence ID" value="CAC5376740.1"/>
    <property type="molecule type" value="Genomic_DNA"/>
</dbReference>
<keyword evidence="2 5" id="KW-0378">Hydrolase</keyword>
<evidence type="ECO:0000313" key="8">
    <source>
        <dbReference type="Proteomes" id="UP000507470"/>
    </source>
</evidence>
<protein>
    <submittedName>
        <fullName evidence="7">ENTPD1_3_8</fullName>
        <ecNumber evidence="7">3.6.1.5</ecNumber>
    </submittedName>
</protein>
<feature type="active site" description="Proton acceptor" evidence="3">
    <location>
        <position position="259"/>
    </location>
</feature>
<gene>
    <name evidence="7" type="ORF">MCOR_13283</name>
</gene>
<sequence length="616" mass="69119">MDIEVNVRMNLSKDDQREVTLVVPEQTTVGSFIRKVCRENDIPMKSSYVLTLYESSEPLRWSSRLNSCHVNSGMTVVLAENEDDEDMNEIRTVHCNLWWPFAFICFMIGIIGVTAIVVVKHMQEQPEYEYGIVMDAGSSHTKLFVYKWDGVKVKNTALAEQIHTCSVPGHGISSYEANPEGLAPGLRHCLREAESTVPKEKQSSSPVYLGATAGMRLIHEVNSTITDEIFKVVRSTIAEFPFKFTDPNKQARIITGAEEGLYSWVTANYLTGKFGMVHPLKLKSENKWNLEGPGDNTLGAMDMGGASTQMTFYPGSQVTVPMEYSGDVILYGINYTVYTHSYLCFGINEIERKYKALLVKSNNYSSIIPNPCGPTGHTTVETYTDVFEAPCTKADKTFMADDGEKNRTYEFIGSSNNTQCSAMVHSLFNFGAGCGFSECSFNGTYQAPVHGEFYAFSNYFYEMDFLNLTKNSSEVSLSDYTSELTSLCSSPWSKVKDMKAANAEFLPWYCFRGHYILSLLTSGYKFNDTTWRNIRFLNKVNNKTEIGWSLGFMISSSSSIPATIPDIMISNLAFIMLCVLFIIFMILGIGFILLGGKYQKMKQRGMYERLKSYGAV</sequence>
<evidence type="ECO:0000256" key="6">
    <source>
        <dbReference type="SAM" id="Phobius"/>
    </source>
</evidence>
<accession>A0A6J8B0K5</accession>
<evidence type="ECO:0000313" key="7">
    <source>
        <dbReference type="EMBL" id="CAC5376740.1"/>
    </source>
</evidence>
<dbReference type="Proteomes" id="UP000507470">
    <property type="component" value="Unassembled WGS sequence"/>
</dbReference>
<dbReference type="InterPro" id="IPR000407">
    <property type="entry name" value="GDA1_CD39_NTPase"/>
</dbReference>
<reference evidence="7 8" key="1">
    <citation type="submission" date="2020-06" db="EMBL/GenBank/DDBJ databases">
        <authorList>
            <person name="Li R."/>
            <person name="Bekaert M."/>
        </authorList>
    </citation>
    <scope>NUCLEOTIDE SEQUENCE [LARGE SCALE GENOMIC DNA]</scope>
    <source>
        <strain evidence="8">wild</strain>
    </source>
</reference>
<keyword evidence="6" id="KW-0472">Membrane</keyword>
<dbReference type="GO" id="GO:0005524">
    <property type="term" value="F:ATP binding"/>
    <property type="evidence" value="ECO:0007669"/>
    <property type="project" value="UniProtKB-KW"/>
</dbReference>
<dbReference type="Gene3D" id="3.30.420.150">
    <property type="entry name" value="Exopolyphosphatase. Domain 2"/>
    <property type="match status" value="1"/>
</dbReference>
<dbReference type="Pfam" id="PF01150">
    <property type="entry name" value="GDA1_CD39"/>
    <property type="match status" value="1"/>
</dbReference>
<dbReference type="GO" id="GO:0005886">
    <property type="term" value="C:plasma membrane"/>
    <property type="evidence" value="ECO:0007669"/>
    <property type="project" value="TreeGrafter"/>
</dbReference>
<dbReference type="GO" id="GO:0009134">
    <property type="term" value="P:nucleoside diphosphate catabolic process"/>
    <property type="evidence" value="ECO:0007669"/>
    <property type="project" value="TreeGrafter"/>
</dbReference>
<evidence type="ECO:0000256" key="1">
    <source>
        <dbReference type="ARBA" id="ARBA00009283"/>
    </source>
</evidence>
<keyword evidence="6" id="KW-1133">Transmembrane helix</keyword>
<organism evidence="7 8">
    <name type="scientific">Mytilus coruscus</name>
    <name type="common">Sea mussel</name>
    <dbReference type="NCBI Taxonomy" id="42192"/>
    <lineage>
        <taxon>Eukaryota</taxon>
        <taxon>Metazoa</taxon>
        <taxon>Spiralia</taxon>
        <taxon>Lophotrochozoa</taxon>
        <taxon>Mollusca</taxon>
        <taxon>Bivalvia</taxon>
        <taxon>Autobranchia</taxon>
        <taxon>Pteriomorphia</taxon>
        <taxon>Mytilida</taxon>
        <taxon>Mytiloidea</taxon>
        <taxon>Mytilidae</taxon>
        <taxon>Mytilinae</taxon>
        <taxon>Mytilus</taxon>
    </lineage>
</organism>
<dbReference type="PROSITE" id="PS01238">
    <property type="entry name" value="GDA1_CD39_NTPASE"/>
    <property type="match status" value="1"/>
</dbReference>
<dbReference type="GO" id="GO:0004050">
    <property type="term" value="F:apyrase activity"/>
    <property type="evidence" value="ECO:0007669"/>
    <property type="project" value="UniProtKB-EC"/>
</dbReference>
<comment type="similarity">
    <text evidence="1 5">Belongs to the GDA1/CD39 NTPase family.</text>
</comment>
<dbReference type="CDD" id="cd24044">
    <property type="entry name" value="ASKHA_NBD_NTPDase1-like"/>
    <property type="match status" value="1"/>
</dbReference>
<feature type="binding site" evidence="4">
    <location>
        <begin position="305"/>
        <end position="309"/>
    </location>
    <ligand>
        <name>ATP</name>
        <dbReference type="ChEBI" id="CHEBI:30616"/>
    </ligand>
</feature>
<evidence type="ECO:0000256" key="3">
    <source>
        <dbReference type="PIRSR" id="PIRSR600407-1"/>
    </source>
</evidence>
<keyword evidence="8" id="KW-1185">Reference proteome</keyword>
<dbReference type="GO" id="GO:0017111">
    <property type="term" value="F:ribonucleoside triphosphate phosphatase activity"/>
    <property type="evidence" value="ECO:0007669"/>
    <property type="project" value="TreeGrafter"/>
</dbReference>
<evidence type="ECO:0000256" key="5">
    <source>
        <dbReference type="RuleBase" id="RU003833"/>
    </source>
</evidence>
<evidence type="ECO:0000256" key="4">
    <source>
        <dbReference type="PIRSR" id="PIRSR600407-2"/>
    </source>
</evidence>
<name>A0A6J8B0K5_MYTCO</name>
<keyword evidence="6" id="KW-0812">Transmembrane</keyword>
<dbReference type="AlphaFoldDB" id="A0A6J8B0K5"/>